<dbReference type="EMBL" id="OMOJ01000006">
    <property type="protein sequence ID" value="SPF81082.1"/>
    <property type="molecule type" value="Genomic_DNA"/>
</dbReference>
<protein>
    <recommendedName>
        <fullName evidence="1">ABM domain-containing protein</fullName>
    </recommendedName>
</protein>
<keyword evidence="3" id="KW-1185">Reference proteome</keyword>
<evidence type="ECO:0000313" key="2">
    <source>
        <dbReference type="EMBL" id="SPF81082.1"/>
    </source>
</evidence>
<evidence type="ECO:0000259" key="1">
    <source>
        <dbReference type="Pfam" id="PF03992"/>
    </source>
</evidence>
<accession>A0A2R8AYH6</accession>
<dbReference type="InterPro" id="IPR011008">
    <property type="entry name" value="Dimeric_a/b-barrel"/>
</dbReference>
<sequence>MVWTSIGGVKVKSLRHLPRFFLRAFQARKAALATEGCVSVDLFREGRLFFAVSVWSDPAVMKRYATTDVHARFMRQDADLFLSANNTIITGDTAPTRGEAVAHWKAKWG</sequence>
<gene>
    <name evidence="2" type="ORF">PRI8871_02899</name>
</gene>
<organism evidence="2 3">
    <name type="scientific">Pseudoprimorskyibacter insulae</name>
    <dbReference type="NCBI Taxonomy" id="1695997"/>
    <lineage>
        <taxon>Bacteria</taxon>
        <taxon>Pseudomonadati</taxon>
        <taxon>Pseudomonadota</taxon>
        <taxon>Alphaproteobacteria</taxon>
        <taxon>Rhodobacterales</taxon>
        <taxon>Paracoccaceae</taxon>
        <taxon>Pseudoprimorskyibacter</taxon>
    </lineage>
</organism>
<proteinExistence type="predicted"/>
<dbReference type="OrthoDB" id="1550774at2"/>
<dbReference type="RefSeq" id="WP_108886931.1">
    <property type="nucleotide sequence ID" value="NZ_OMOJ01000006.1"/>
</dbReference>
<feature type="domain" description="ABM" evidence="1">
    <location>
        <begin position="21"/>
        <end position="75"/>
    </location>
</feature>
<dbReference type="AlphaFoldDB" id="A0A2R8AYH6"/>
<dbReference type="Proteomes" id="UP000244904">
    <property type="component" value="Unassembled WGS sequence"/>
</dbReference>
<reference evidence="3" key="1">
    <citation type="submission" date="2018-03" db="EMBL/GenBank/DDBJ databases">
        <authorList>
            <person name="Rodrigo-Torres L."/>
            <person name="Arahal R. D."/>
            <person name="Lucena T."/>
        </authorList>
    </citation>
    <scope>NUCLEOTIDE SEQUENCE [LARGE SCALE GENOMIC DNA]</scope>
    <source>
        <strain evidence="3">CECT 8871</strain>
    </source>
</reference>
<dbReference type="Pfam" id="PF03992">
    <property type="entry name" value="ABM"/>
    <property type="match status" value="1"/>
</dbReference>
<name>A0A2R8AYH6_9RHOB</name>
<dbReference type="InterPro" id="IPR007138">
    <property type="entry name" value="ABM_dom"/>
</dbReference>
<dbReference type="SUPFAM" id="SSF54909">
    <property type="entry name" value="Dimeric alpha+beta barrel"/>
    <property type="match status" value="1"/>
</dbReference>
<evidence type="ECO:0000313" key="3">
    <source>
        <dbReference type="Proteomes" id="UP000244904"/>
    </source>
</evidence>